<evidence type="ECO:0000256" key="7">
    <source>
        <dbReference type="ARBA" id="ARBA00022723"/>
    </source>
</evidence>
<evidence type="ECO:0000259" key="15">
    <source>
        <dbReference type="Pfam" id="PF00122"/>
    </source>
</evidence>
<dbReference type="InterPro" id="IPR036412">
    <property type="entry name" value="HAD-like_sf"/>
</dbReference>
<comment type="catalytic activity">
    <reaction evidence="13">
        <text>Cd(2+)(in) + ATP + H2O = Cd(2+)(out) + ADP + phosphate + H(+)</text>
        <dbReference type="Rhea" id="RHEA:12132"/>
        <dbReference type="ChEBI" id="CHEBI:15377"/>
        <dbReference type="ChEBI" id="CHEBI:15378"/>
        <dbReference type="ChEBI" id="CHEBI:30616"/>
        <dbReference type="ChEBI" id="CHEBI:43474"/>
        <dbReference type="ChEBI" id="CHEBI:48775"/>
        <dbReference type="ChEBI" id="CHEBI:456216"/>
        <dbReference type="EC" id="7.2.2.21"/>
    </reaction>
</comment>
<organism evidence="16 17">
    <name type="scientific">Sporosarcina pasteurii</name>
    <name type="common">Bacillus pasteurii</name>
    <dbReference type="NCBI Taxonomy" id="1474"/>
    <lineage>
        <taxon>Bacteria</taxon>
        <taxon>Bacillati</taxon>
        <taxon>Bacillota</taxon>
        <taxon>Bacilli</taxon>
        <taxon>Bacillales</taxon>
        <taxon>Caryophanaceae</taxon>
        <taxon>Sporosarcina</taxon>
    </lineage>
</organism>
<dbReference type="GO" id="GO:0005524">
    <property type="term" value="F:ATP binding"/>
    <property type="evidence" value="ECO:0007669"/>
    <property type="project" value="UniProtKB-UniRule"/>
</dbReference>
<dbReference type="SFLD" id="SFLDG00002">
    <property type="entry name" value="C1.7:_P-type_atpase_like"/>
    <property type="match status" value="1"/>
</dbReference>
<feature type="transmembrane region" description="Helical" evidence="14">
    <location>
        <begin position="34"/>
        <end position="52"/>
    </location>
</feature>
<dbReference type="GO" id="GO:0046872">
    <property type="term" value="F:metal ion binding"/>
    <property type="evidence" value="ECO:0007669"/>
    <property type="project" value="UniProtKB-KW"/>
</dbReference>
<dbReference type="InterPro" id="IPR018303">
    <property type="entry name" value="ATPase_P-typ_P_site"/>
</dbReference>
<keyword evidence="7 14" id="KW-0479">Metal-binding</keyword>
<proteinExistence type="inferred from homology"/>
<evidence type="ECO:0000256" key="9">
    <source>
        <dbReference type="ARBA" id="ARBA00022989"/>
    </source>
</evidence>
<dbReference type="GO" id="GO:0008551">
    <property type="term" value="F:P-type cadmium transporter activity"/>
    <property type="evidence" value="ECO:0007669"/>
    <property type="project" value="UniProtKB-EC"/>
</dbReference>
<dbReference type="NCBIfam" id="TIGR01511">
    <property type="entry name" value="ATPase-IB1_Cu"/>
    <property type="match status" value="1"/>
</dbReference>
<dbReference type="InterPro" id="IPR008250">
    <property type="entry name" value="ATPase_P-typ_transduc_dom_A_sf"/>
</dbReference>
<evidence type="ECO:0000256" key="11">
    <source>
        <dbReference type="ARBA" id="ARBA00023136"/>
    </source>
</evidence>
<keyword evidence="8" id="KW-1278">Translocase</keyword>
<keyword evidence="14" id="KW-1003">Cell membrane</keyword>
<dbReference type="SFLD" id="SFLDS00003">
    <property type="entry name" value="Haloacid_Dehalogenase"/>
    <property type="match status" value="1"/>
</dbReference>
<protein>
    <recommendedName>
        <fullName evidence="12">Cd(2+)-exporting ATPase</fullName>
        <ecNumber evidence="12">7.2.2.21</ecNumber>
    </recommendedName>
</protein>
<evidence type="ECO:0000256" key="8">
    <source>
        <dbReference type="ARBA" id="ARBA00022967"/>
    </source>
</evidence>
<keyword evidence="5" id="KW-0597">Phosphoprotein</keyword>
<dbReference type="Gene3D" id="3.40.50.1000">
    <property type="entry name" value="HAD superfamily/HAD-like"/>
    <property type="match status" value="1"/>
</dbReference>
<feature type="domain" description="P-type ATPase A" evidence="15">
    <location>
        <begin position="113"/>
        <end position="213"/>
    </location>
</feature>
<evidence type="ECO:0000313" key="16">
    <source>
        <dbReference type="EMBL" id="SUJ20852.1"/>
    </source>
</evidence>
<evidence type="ECO:0000256" key="13">
    <source>
        <dbReference type="ARBA" id="ARBA00049338"/>
    </source>
</evidence>
<dbReference type="EC" id="7.2.2.21" evidence="12"/>
<reference evidence="16 17" key="1">
    <citation type="submission" date="2018-06" db="EMBL/GenBank/DDBJ databases">
        <authorList>
            <consortium name="Pathogen Informatics"/>
            <person name="Doyle S."/>
        </authorList>
    </citation>
    <scope>NUCLEOTIDE SEQUENCE [LARGE SCALE GENOMIC DNA]</scope>
    <source>
        <strain evidence="17">ATCC 11859 / DSM 33 / NCIB 8841 / NCTC 4822</strain>
    </source>
</reference>
<dbReference type="AlphaFoldDB" id="A0A380CHX3"/>
<dbReference type="GO" id="GO:0016887">
    <property type="term" value="F:ATP hydrolysis activity"/>
    <property type="evidence" value="ECO:0007669"/>
    <property type="project" value="InterPro"/>
</dbReference>
<keyword evidence="3" id="KW-0813">Transport</keyword>
<evidence type="ECO:0000256" key="6">
    <source>
        <dbReference type="ARBA" id="ARBA00022692"/>
    </source>
</evidence>
<evidence type="ECO:0000256" key="5">
    <source>
        <dbReference type="ARBA" id="ARBA00022553"/>
    </source>
</evidence>
<evidence type="ECO:0000256" key="4">
    <source>
        <dbReference type="ARBA" id="ARBA00022539"/>
    </source>
</evidence>
<dbReference type="InterPro" id="IPR023214">
    <property type="entry name" value="HAD_sf"/>
</dbReference>
<feature type="transmembrane region" description="Helical" evidence="14">
    <location>
        <begin position="83"/>
        <end position="100"/>
    </location>
</feature>
<dbReference type="EMBL" id="UGYZ01000002">
    <property type="protein sequence ID" value="SUJ20852.1"/>
    <property type="molecule type" value="Genomic_DNA"/>
</dbReference>
<dbReference type="PROSITE" id="PS00154">
    <property type="entry name" value="ATPASE_E1_E2"/>
    <property type="match status" value="1"/>
</dbReference>
<dbReference type="Gene3D" id="2.70.150.10">
    <property type="entry name" value="Calcium-transporting ATPase, cytoplasmic transduction domain A"/>
    <property type="match status" value="1"/>
</dbReference>
<dbReference type="CDD" id="cd02079">
    <property type="entry name" value="P-type_ATPase_HM"/>
    <property type="match status" value="1"/>
</dbReference>
<dbReference type="NCBIfam" id="TIGR01494">
    <property type="entry name" value="ATPase_P-type"/>
    <property type="match status" value="1"/>
</dbReference>
<dbReference type="InterPro" id="IPR059000">
    <property type="entry name" value="ATPase_P-type_domA"/>
</dbReference>
<gene>
    <name evidence="16" type="primary">copA_3</name>
    <name evidence="16" type="ORF">NCTC4822_03073</name>
</gene>
<dbReference type="InterPro" id="IPR051014">
    <property type="entry name" value="Cation_Transport_ATPase_IB"/>
</dbReference>
<feature type="transmembrane region" description="Helical" evidence="14">
    <location>
        <begin position="229"/>
        <end position="248"/>
    </location>
</feature>
<accession>A0A380CHX3</accession>
<dbReference type="SUPFAM" id="SSF81665">
    <property type="entry name" value="Calcium ATPase, transmembrane domain M"/>
    <property type="match status" value="1"/>
</dbReference>
<dbReference type="Pfam" id="PF00702">
    <property type="entry name" value="Hydrolase"/>
    <property type="match status" value="1"/>
</dbReference>
<evidence type="ECO:0000256" key="1">
    <source>
        <dbReference type="ARBA" id="ARBA00004651"/>
    </source>
</evidence>
<keyword evidence="9 14" id="KW-1133">Transmembrane helix</keyword>
<keyword evidence="14" id="KW-0067">ATP-binding</keyword>
<evidence type="ECO:0000256" key="3">
    <source>
        <dbReference type="ARBA" id="ARBA00022448"/>
    </source>
</evidence>
<sequence>MNARRTSQITAITGALLLIAIGLHLGGLHEWRQGTLIISTVIAGTPIAIKAFQAIRMKTFSIELLVTIAVVGALFIGEYVESAAVTFLFLFGAYLEVRTLEKTRSSLRSLIDMAPVEATVLRDGETMTISVDDVEEGDRVIVRSGEKVAIDGEIISGKATLNESAITGESVPVTKTKNDRVFSSSILENGFIEVLADRVGDDTTFARIIELIEDAQETKSKTQKFLDRFANIYTPAIVVMSILVYLFTRNIEMTLTFLVVACPGALVISAPVSIVAGIGNGARNGALIKGGEIMESLGKIDTVVFDKTGTLTRGRPEVTDIHTFSRKENDLLRVVAEAEMISEHHLGQTIVREAKRRNLILVNEPQNAEVIEGNGIRADIEGQTLVIGNRKLMRTNGIAISNEVEAYAVEREKSGNTAIFAAIDGTIAGIISIVDQIRPEATSALQELRANGIKQIIMLTGDNRHTAELVGKQLDFDAVYAELLPEDKVAMVQKLKNAGHRVAMAGDGINDAPAIATADIGLAMGEGGTDISMETADVVLMADRLDQFSHAYSLAKATVRNMRQNTFFAVGTVVILLAGVLLGKVFLASGMLIHELSVLLVILNAVRLMRYNNKNGKKETATPILQTE</sequence>
<dbReference type="SUPFAM" id="SSF81653">
    <property type="entry name" value="Calcium ATPase, transduction domain A"/>
    <property type="match status" value="1"/>
</dbReference>
<evidence type="ECO:0000256" key="14">
    <source>
        <dbReference type="RuleBase" id="RU362081"/>
    </source>
</evidence>
<dbReference type="PRINTS" id="PR00119">
    <property type="entry name" value="CATATPASE"/>
</dbReference>
<evidence type="ECO:0000313" key="17">
    <source>
        <dbReference type="Proteomes" id="UP000254519"/>
    </source>
</evidence>
<name>A0A380CHX3_SPOPA</name>
<comment type="similarity">
    <text evidence="2 14">Belongs to the cation transport ATPase (P-type) (TC 3.A.3) family. Type IB subfamily.</text>
</comment>
<dbReference type="InterPro" id="IPR027256">
    <property type="entry name" value="P-typ_ATPase_IB"/>
</dbReference>
<dbReference type="PANTHER" id="PTHR48085">
    <property type="entry name" value="CADMIUM/ZINC-TRANSPORTING ATPASE HMA2-RELATED"/>
    <property type="match status" value="1"/>
</dbReference>
<dbReference type="PANTHER" id="PTHR48085:SF5">
    <property type="entry name" value="CADMIUM_ZINC-TRANSPORTING ATPASE HMA4-RELATED"/>
    <property type="match status" value="1"/>
</dbReference>
<dbReference type="InterPro" id="IPR001757">
    <property type="entry name" value="P_typ_ATPase"/>
</dbReference>
<dbReference type="SUPFAM" id="SSF56784">
    <property type="entry name" value="HAD-like"/>
    <property type="match status" value="1"/>
</dbReference>
<keyword evidence="4" id="KW-0104">Cadmium</keyword>
<dbReference type="Gene3D" id="3.40.1110.10">
    <property type="entry name" value="Calcium-transporting ATPase, cytoplasmic domain N"/>
    <property type="match status" value="2"/>
</dbReference>
<dbReference type="SFLD" id="SFLDF00027">
    <property type="entry name" value="p-type_atpase"/>
    <property type="match status" value="1"/>
</dbReference>
<keyword evidence="11 14" id="KW-0472">Membrane</keyword>
<dbReference type="GO" id="GO:0005886">
    <property type="term" value="C:plasma membrane"/>
    <property type="evidence" value="ECO:0007669"/>
    <property type="project" value="UniProtKB-SubCell"/>
</dbReference>
<feature type="transmembrane region" description="Helical" evidence="14">
    <location>
        <begin position="9"/>
        <end position="28"/>
    </location>
</feature>
<dbReference type="Proteomes" id="UP000254519">
    <property type="component" value="Unassembled WGS sequence"/>
</dbReference>
<keyword evidence="10" id="KW-0406">Ion transport</keyword>
<dbReference type="OrthoDB" id="9766480at2"/>
<comment type="subcellular location">
    <subcellularLocation>
        <location evidence="1">Cell membrane</location>
        <topology evidence="1">Multi-pass membrane protein</topology>
    </subcellularLocation>
</comment>
<dbReference type="NCBIfam" id="TIGR01525">
    <property type="entry name" value="ATPase-IB_hvy"/>
    <property type="match status" value="1"/>
</dbReference>
<dbReference type="PRINTS" id="PR00120">
    <property type="entry name" value="HATPASE"/>
</dbReference>
<feature type="transmembrane region" description="Helical" evidence="14">
    <location>
        <begin position="592"/>
        <end position="609"/>
    </location>
</feature>
<feature type="transmembrane region" description="Helical" evidence="14">
    <location>
        <begin position="566"/>
        <end position="586"/>
    </location>
</feature>
<evidence type="ECO:0000256" key="12">
    <source>
        <dbReference type="ARBA" id="ARBA00039103"/>
    </source>
</evidence>
<dbReference type="InterPro" id="IPR023299">
    <property type="entry name" value="ATPase_P-typ_cyto_dom_N"/>
</dbReference>
<dbReference type="Pfam" id="PF00122">
    <property type="entry name" value="E1-E2_ATPase"/>
    <property type="match status" value="1"/>
</dbReference>
<evidence type="ECO:0000256" key="10">
    <source>
        <dbReference type="ARBA" id="ARBA00023065"/>
    </source>
</evidence>
<keyword evidence="16" id="KW-0378">Hydrolase</keyword>
<dbReference type="FunFam" id="2.70.150.10:FF:000002">
    <property type="entry name" value="Copper-transporting ATPase 1, putative"/>
    <property type="match status" value="1"/>
</dbReference>
<keyword evidence="17" id="KW-1185">Reference proteome</keyword>
<dbReference type="RefSeq" id="WP_115363525.1">
    <property type="nucleotide sequence ID" value="NZ_CP038012.1"/>
</dbReference>
<keyword evidence="6 14" id="KW-0812">Transmembrane</keyword>
<dbReference type="InterPro" id="IPR023298">
    <property type="entry name" value="ATPase_P-typ_TM_dom_sf"/>
</dbReference>
<keyword evidence="14" id="KW-0547">Nucleotide-binding</keyword>
<dbReference type="InterPro" id="IPR044492">
    <property type="entry name" value="P_typ_ATPase_HD_dom"/>
</dbReference>
<feature type="transmembrane region" description="Helical" evidence="14">
    <location>
        <begin position="254"/>
        <end position="279"/>
    </location>
</feature>
<evidence type="ECO:0000256" key="2">
    <source>
        <dbReference type="ARBA" id="ARBA00006024"/>
    </source>
</evidence>